<dbReference type="RefSeq" id="WP_308718457.1">
    <property type="nucleotide sequence ID" value="NZ_JAVHUY010000075.1"/>
</dbReference>
<evidence type="ECO:0000313" key="1">
    <source>
        <dbReference type="EMBL" id="MDQ7911237.1"/>
    </source>
</evidence>
<dbReference type="Proteomes" id="UP001230908">
    <property type="component" value="Unassembled WGS sequence"/>
</dbReference>
<accession>A0ABU0ZXK4</accession>
<organism evidence="1 2">
    <name type="scientific">Phytohabitans maris</name>
    <dbReference type="NCBI Taxonomy" id="3071409"/>
    <lineage>
        <taxon>Bacteria</taxon>
        <taxon>Bacillati</taxon>
        <taxon>Actinomycetota</taxon>
        <taxon>Actinomycetes</taxon>
        <taxon>Micromonosporales</taxon>
        <taxon>Micromonosporaceae</taxon>
    </lineage>
</organism>
<name>A0ABU0ZXK4_9ACTN</name>
<gene>
    <name evidence="1" type="ORF">RB614_42785</name>
</gene>
<proteinExistence type="predicted"/>
<comment type="caution">
    <text evidence="1">The sequence shown here is derived from an EMBL/GenBank/DDBJ whole genome shotgun (WGS) entry which is preliminary data.</text>
</comment>
<keyword evidence="2" id="KW-1185">Reference proteome</keyword>
<reference evidence="1 2" key="1">
    <citation type="submission" date="2023-08" db="EMBL/GenBank/DDBJ databases">
        <title>Phytohabitans sansha sp. nov., isolated from marine sediment.</title>
        <authorList>
            <person name="Zhao Y."/>
            <person name="Yi K."/>
        </authorList>
    </citation>
    <scope>NUCLEOTIDE SEQUENCE [LARGE SCALE GENOMIC DNA]</scope>
    <source>
        <strain evidence="1 2">ZYX-F-186</strain>
    </source>
</reference>
<sequence length="69" mass="7412">MSDEAGQRRLARLLDTVFAGQERVTRDEIVRRAIAADLPADLGTRLEGLPEGEYAQDEVAEALGTEGAA</sequence>
<evidence type="ECO:0000313" key="2">
    <source>
        <dbReference type="Proteomes" id="UP001230908"/>
    </source>
</evidence>
<dbReference type="EMBL" id="JAVHUY010000075">
    <property type="protein sequence ID" value="MDQ7911237.1"/>
    <property type="molecule type" value="Genomic_DNA"/>
</dbReference>
<evidence type="ECO:0008006" key="3">
    <source>
        <dbReference type="Google" id="ProtNLM"/>
    </source>
</evidence>
<protein>
    <recommendedName>
        <fullName evidence="3">DUF2795 domain-containing protein</fullName>
    </recommendedName>
</protein>